<dbReference type="EMBL" id="JAACJN010000006">
    <property type="protein sequence ID" value="KAF5392350.1"/>
    <property type="molecule type" value="Genomic_DNA"/>
</dbReference>
<organism evidence="7 8">
    <name type="scientific">Collybiopsis confluens</name>
    <dbReference type="NCBI Taxonomy" id="2823264"/>
    <lineage>
        <taxon>Eukaryota</taxon>
        <taxon>Fungi</taxon>
        <taxon>Dikarya</taxon>
        <taxon>Basidiomycota</taxon>
        <taxon>Agaricomycotina</taxon>
        <taxon>Agaricomycetes</taxon>
        <taxon>Agaricomycetidae</taxon>
        <taxon>Agaricales</taxon>
        <taxon>Marasmiineae</taxon>
        <taxon>Omphalotaceae</taxon>
        <taxon>Collybiopsis</taxon>
    </lineage>
</organism>
<name>A0A8H5HZM2_9AGAR</name>
<dbReference type="PANTHER" id="PTHR23508:SF10">
    <property type="entry name" value="CARBOXYLIC ACID TRANSPORTER PROTEIN HOMOLOG"/>
    <property type="match status" value="1"/>
</dbReference>
<evidence type="ECO:0000256" key="5">
    <source>
        <dbReference type="SAM" id="Phobius"/>
    </source>
</evidence>
<feature type="transmembrane region" description="Helical" evidence="5">
    <location>
        <begin position="53"/>
        <end position="73"/>
    </location>
</feature>
<reference evidence="7 8" key="1">
    <citation type="journal article" date="2020" name="ISME J.">
        <title>Uncovering the hidden diversity of litter-decomposition mechanisms in mushroom-forming fungi.</title>
        <authorList>
            <person name="Floudas D."/>
            <person name="Bentzer J."/>
            <person name="Ahren D."/>
            <person name="Johansson T."/>
            <person name="Persson P."/>
            <person name="Tunlid A."/>
        </authorList>
    </citation>
    <scope>NUCLEOTIDE SEQUENCE [LARGE SCALE GENOMIC DNA]</scope>
    <source>
        <strain evidence="7 8">CBS 406.79</strain>
    </source>
</reference>
<dbReference type="Proteomes" id="UP000518752">
    <property type="component" value="Unassembled WGS sequence"/>
</dbReference>
<comment type="subcellular location">
    <subcellularLocation>
        <location evidence="1">Membrane</location>
        <topology evidence="1">Multi-pass membrane protein</topology>
    </subcellularLocation>
</comment>
<evidence type="ECO:0000256" key="3">
    <source>
        <dbReference type="ARBA" id="ARBA00022989"/>
    </source>
</evidence>
<protein>
    <recommendedName>
        <fullName evidence="6">Major facilitator superfamily (MFS) profile domain-containing protein</fullName>
    </recommendedName>
</protein>
<dbReference type="InterPro" id="IPR005828">
    <property type="entry name" value="MFS_sugar_transport-like"/>
</dbReference>
<evidence type="ECO:0000313" key="8">
    <source>
        <dbReference type="Proteomes" id="UP000518752"/>
    </source>
</evidence>
<sequence>MNRGKQWLTYAQSITGKSDSLSLALGWNVVINLLYMPGTIGGAFIVDYLGPKYTLIVGLVSQAFIGFIMSGLYNLLKKHIAAFAVLYGIFLSLGEVGPGNCLGLLAAKTSPTLRILRNAIGIAAAVGKVGAFAGTWAFPAIIGDFGGFSSPRGNTGPFWIASALACLSALVTFLFIKPIHSDGMAEEDAKFREYLEEHGYDTTQMGVRSEVSYAVDLDEETLSPEKGVA</sequence>
<dbReference type="AlphaFoldDB" id="A0A8H5HZM2"/>
<dbReference type="OrthoDB" id="2261376at2759"/>
<feature type="transmembrane region" description="Helical" evidence="5">
    <location>
        <begin position="79"/>
        <end position="107"/>
    </location>
</feature>
<dbReference type="SUPFAM" id="SSF103473">
    <property type="entry name" value="MFS general substrate transporter"/>
    <property type="match status" value="1"/>
</dbReference>
<feature type="transmembrane region" description="Helical" evidence="5">
    <location>
        <begin position="158"/>
        <end position="176"/>
    </location>
</feature>
<keyword evidence="8" id="KW-1185">Reference proteome</keyword>
<comment type="caution">
    <text evidence="7">The sequence shown here is derived from an EMBL/GenBank/DDBJ whole genome shotgun (WGS) entry which is preliminary data.</text>
</comment>
<keyword evidence="3 5" id="KW-1133">Transmembrane helix</keyword>
<keyword evidence="2 5" id="KW-0812">Transmembrane</keyword>
<feature type="transmembrane region" description="Helical" evidence="5">
    <location>
        <begin position="119"/>
        <end position="138"/>
    </location>
</feature>
<evidence type="ECO:0000313" key="7">
    <source>
        <dbReference type="EMBL" id="KAF5392350.1"/>
    </source>
</evidence>
<feature type="transmembrane region" description="Helical" evidence="5">
    <location>
        <begin position="25"/>
        <end position="46"/>
    </location>
</feature>
<accession>A0A8H5HZM2</accession>
<evidence type="ECO:0000256" key="1">
    <source>
        <dbReference type="ARBA" id="ARBA00004141"/>
    </source>
</evidence>
<feature type="domain" description="Major facilitator superfamily (MFS) profile" evidence="6">
    <location>
        <begin position="1"/>
        <end position="180"/>
    </location>
</feature>
<dbReference type="PROSITE" id="PS50850">
    <property type="entry name" value="MFS"/>
    <property type="match status" value="1"/>
</dbReference>
<evidence type="ECO:0000259" key="6">
    <source>
        <dbReference type="PROSITE" id="PS50850"/>
    </source>
</evidence>
<dbReference type="GO" id="GO:0005886">
    <property type="term" value="C:plasma membrane"/>
    <property type="evidence" value="ECO:0007669"/>
    <property type="project" value="TreeGrafter"/>
</dbReference>
<evidence type="ECO:0000256" key="4">
    <source>
        <dbReference type="ARBA" id="ARBA00023136"/>
    </source>
</evidence>
<proteinExistence type="predicted"/>
<dbReference type="GO" id="GO:0046943">
    <property type="term" value="F:carboxylic acid transmembrane transporter activity"/>
    <property type="evidence" value="ECO:0007669"/>
    <property type="project" value="TreeGrafter"/>
</dbReference>
<keyword evidence="4 5" id="KW-0472">Membrane</keyword>
<dbReference type="InterPro" id="IPR036259">
    <property type="entry name" value="MFS_trans_sf"/>
</dbReference>
<dbReference type="PANTHER" id="PTHR23508">
    <property type="entry name" value="CARBOXYLIC ACID TRANSPORTER PROTEIN HOMOLOG"/>
    <property type="match status" value="1"/>
</dbReference>
<evidence type="ECO:0000256" key="2">
    <source>
        <dbReference type="ARBA" id="ARBA00022692"/>
    </source>
</evidence>
<dbReference type="InterPro" id="IPR020846">
    <property type="entry name" value="MFS_dom"/>
</dbReference>
<gene>
    <name evidence="7" type="ORF">D9757_001446</name>
</gene>
<dbReference type="Pfam" id="PF00083">
    <property type="entry name" value="Sugar_tr"/>
    <property type="match status" value="1"/>
</dbReference>
<dbReference type="Gene3D" id="1.20.1250.20">
    <property type="entry name" value="MFS general substrate transporter like domains"/>
    <property type="match status" value="1"/>
</dbReference>